<evidence type="ECO:0000259" key="3">
    <source>
        <dbReference type="PROSITE" id="PS50089"/>
    </source>
</evidence>
<accession>A0A813DT45</accession>
<dbReference type="Pfam" id="PF13920">
    <property type="entry name" value="zf-C3HC4_3"/>
    <property type="match status" value="1"/>
</dbReference>
<feature type="region of interest" description="Disordered" evidence="2">
    <location>
        <begin position="305"/>
        <end position="327"/>
    </location>
</feature>
<evidence type="ECO:0000256" key="1">
    <source>
        <dbReference type="PROSITE-ProRule" id="PRU00175"/>
    </source>
</evidence>
<evidence type="ECO:0000259" key="4">
    <source>
        <dbReference type="PROSITE" id="PS50127"/>
    </source>
</evidence>
<dbReference type="Gene3D" id="3.10.110.10">
    <property type="entry name" value="Ubiquitin Conjugating Enzyme"/>
    <property type="match status" value="1"/>
</dbReference>
<organism evidence="5 6">
    <name type="scientific">Polarella glacialis</name>
    <name type="common">Dinoflagellate</name>
    <dbReference type="NCBI Taxonomy" id="89957"/>
    <lineage>
        <taxon>Eukaryota</taxon>
        <taxon>Sar</taxon>
        <taxon>Alveolata</taxon>
        <taxon>Dinophyceae</taxon>
        <taxon>Suessiales</taxon>
        <taxon>Suessiaceae</taxon>
        <taxon>Polarella</taxon>
    </lineage>
</organism>
<evidence type="ECO:0008006" key="7">
    <source>
        <dbReference type="Google" id="ProtNLM"/>
    </source>
</evidence>
<dbReference type="PROSITE" id="PS50089">
    <property type="entry name" value="ZF_RING_2"/>
    <property type="match status" value="1"/>
</dbReference>
<keyword evidence="1" id="KW-0863">Zinc-finger</keyword>
<comment type="caution">
    <text evidence="5">The sequence shown here is derived from an EMBL/GenBank/DDBJ whole genome shotgun (WGS) entry which is preliminary data.</text>
</comment>
<dbReference type="SMART" id="SM00184">
    <property type="entry name" value="RING"/>
    <property type="match status" value="1"/>
</dbReference>
<proteinExistence type="predicted"/>
<dbReference type="SUPFAM" id="SSF54495">
    <property type="entry name" value="UBC-like"/>
    <property type="match status" value="1"/>
</dbReference>
<dbReference type="Proteomes" id="UP000654075">
    <property type="component" value="Unassembled WGS sequence"/>
</dbReference>
<feature type="domain" description="RING-type" evidence="3">
    <location>
        <begin position="247"/>
        <end position="288"/>
    </location>
</feature>
<dbReference type="EMBL" id="CAJNNV010004257">
    <property type="protein sequence ID" value="CAE8590422.1"/>
    <property type="molecule type" value="Genomic_DNA"/>
</dbReference>
<dbReference type="PANTHER" id="PTHR22996:SF0">
    <property type="entry name" value="RE60872P-RELATED"/>
    <property type="match status" value="1"/>
</dbReference>
<evidence type="ECO:0000256" key="2">
    <source>
        <dbReference type="SAM" id="MobiDB-lite"/>
    </source>
</evidence>
<sequence length="522" mass="54751">MGGVLSAQDDNNMPALPQQHIVNVFDGQASLAAPAAAGSHAPTHVGSTKQTVAVRPTLTVQHGGVKLESAGVVALHVMANADGIVELLAPAYEHYPAEGETWPIVKAFGSAGPQSRTVAKGASAQLVRFDKPSEAVNLRNLESSCRAGSTGQGSVAWPLILVLRPGPLTGAMDATAGALANTPPDGTLMVFCTVHNNALKVERQLIAWGGNGAAFEMKEMFGIQDAQAQSLGSQEGTQQAAESQRNCVVCLTEPRNTALLPCSHFCVCYDCGLSIRLSPARNRCPLCRAEVKDLVRIEGVTVAPASPDAAETEAASPSAEAGGAAGGASLAGAASSSASSSAGLPPKCLQRLTRELKQIQEQHDQNLEHGIELSLCDEEGTDLRAWNLCIHSSGVDRDSALGKELLRWEIKAIVLEVWIPDGFPSAPPRLRVRRPCFEPGSFFAHHFGALCLEILTAQGWAPATSLLQLGIQVKNSMTQGQGTIQGIGSMGESGSGGRQAAFTVAQQIEAAHEKDWDAFRTQ</sequence>
<feature type="domain" description="UBC core" evidence="4">
    <location>
        <begin position="347"/>
        <end position="514"/>
    </location>
</feature>
<dbReference type="AlphaFoldDB" id="A0A813DT45"/>
<dbReference type="InterPro" id="IPR000608">
    <property type="entry name" value="UBC"/>
</dbReference>
<dbReference type="InterPro" id="IPR045194">
    <property type="entry name" value="MGRN1/RNF157-like"/>
</dbReference>
<dbReference type="GO" id="GO:0016567">
    <property type="term" value="P:protein ubiquitination"/>
    <property type="evidence" value="ECO:0007669"/>
    <property type="project" value="TreeGrafter"/>
</dbReference>
<dbReference type="PROSITE" id="PS50127">
    <property type="entry name" value="UBC_2"/>
    <property type="match status" value="1"/>
</dbReference>
<dbReference type="InterPro" id="IPR013083">
    <property type="entry name" value="Znf_RING/FYVE/PHD"/>
</dbReference>
<dbReference type="InterPro" id="IPR001841">
    <property type="entry name" value="Znf_RING"/>
</dbReference>
<evidence type="ECO:0000313" key="6">
    <source>
        <dbReference type="Proteomes" id="UP000654075"/>
    </source>
</evidence>
<reference evidence="5" key="1">
    <citation type="submission" date="2021-02" db="EMBL/GenBank/DDBJ databases">
        <authorList>
            <person name="Dougan E. K."/>
            <person name="Rhodes N."/>
            <person name="Thang M."/>
            <person name="Chan C."/>
        </authorList>
    </citation>
    <scope>NUCLEOTIDE SEQUENCE</scope>
</reference>
<dbReference type="GO" id="GO:0008270">
    <property type="term" value="F:zinc ion binding"/>
    <property type="evidence" value="ECO:0007669"/>
    <property type="project" value="UniProtKB-KW"/>
</dbReference>
<evidence type="ECO:0000313" key="5">
    <source>
        <dbReference type="EMBL" id="CAE8590422.1"/>
    </source>
</evidence>
<dbReference type="Gene3D" id="3.30.40.10">
    <property type="entry name" value="Zinc/RING finger domain, C3HC4 (zinc finger)"/>
    <property type="match status" value="1"/>
</dbReference>
<dbReference type="OrthoDB" id="10261999at2759"/>
<dbReference type="GO" id="GO:0061630">
    <property type="term" value="F:ubiquitin protein ligase activity"/>
    <property type="evidence" value="ECO:0007669"/>
    <property type="project" value="UniProtKB-EC"/>
</dbReference>
<dbReference type="PANTHER" id="PTHR22996">
    <property type="entry name" value="MAHOGUNIN"/>
    <property type="match status" value="1"/>
</dbReference>
<dbReference type="SUPFAM" id="SSF57850">
    <property type="entry name" value="RING/U-box"/>
    <property type="match status" value="1"/>
</dbReference>
<gene>
    <name evidence="5" type="ORF">PGLA1383_LOCUS9144</name>
</gene>
<keyword evidence="1" id="KW-0862">Zinc</keyword>
<dbReference type="CDD" id="cd23802">
    <property type="entry name" value="UBCc_UBE2Q"/>
    <property type="match status" value="1"/>
</dbReference>
<dbReference type="InterPro" id="IPR016135">
    <property type="entry name" value="UBQ-conjugating_enzyme/RWD"/>
</dbReference>
<keyword evidence="1" id="KW-0479">Metal-binding</keyword>
<protein>
    <recommendedName>
        <fullName evidence="7">RING-type E3 ubiquitin transferase</fullName>
    </recommendedName>
</protein>
<name>A0A813DT45_POLGL</name>
<keyword evidence="6" id="KW-1185">Reference proteome</keyword>